<dbReference type="Proteomes" id="UP000321168">
    <property type="component" value="Unassembled WGS sequence"/>
</dbReference>
<sequence length="261" mass="29419">MKNILTLIACILAGAVMAQSKFEVKLDLGLSSGTSTYNVASVNNYGLLPYTVLAQNIREGQEYELDHRVIDKSAIHQPTILISAAIFRGEMVVIKLGAGMGVVNSHYRYQEIKAIPKNSSSEGRYESYWAHYRSMHRVIYVGPEFEGEFMRIAKNKISFNGYAAFRVGIPVQYKNELDEQYMYYPMESTLENSELEISELKNIDMPDPIFVLPELGMRVNWSIYKNYELGIYAGYRLSSQHSNPGIFNSQSGFTGGLALGF</sequence>
<evidence type="ECO:0000313" key="2">
    <source>
        <dbReference type="EMBL" id="TXC85157.1"/>
    </source>
</evidence>
<feature type="signal peptide" evidence="1">
    <location>
        <begin position="1"/>
        <end position="18"/>
    </location>
</feature>
<feature type="chain" id="PRO_5022850167" description="PorT family protein" evidence="1">
    <location>
        <begin position="19"/>
        <end position="261"/>
    </location>
</feature>
<comment type="caution">
    <text evidence="2">The sequence shown here is derived from an EMBL/GenBank/DDBJ whole genome shotgun (WGS) entry which is preliminary data.</text>
</comment>
<dbReference type="AlphaFoldDB" id="A0A5C6VJ03"/>
<dbReference type="RefSeq" id="WP_170226962.1">
    <property type="nucleotide sequence ID" value="NZ_VORB01000001.1"/>
</dbReference>
<proteinExistence type="predicted"/>
<organism evidence="2 3">
    <name type="scientific">Luteibaculum oceani</name>
    <dbReference type="NCBI Taxonomy" id="1294296"/>
    <lineage>
        <taxon>Bacteria</taxon>
        <taxon>Pseudomonadati</taxon>
        <taxon>Bacteroidota</taxon>
        <taxon>Flavobacteriia</taxon>
        <taxon>Flavobacteriales</taxon>
        <taxon>Luteibaculaceae</taxon>
        <taxon>Luteibaculum</taxon>
    </lineage>
</organism>
<evidence type="ECO:0000313" key="3">
    <source>
        <dbReference type="Proteomes" id="UP000321168"/>
    </source>
</evidence>
<keyword evidence="1" id="KW-0732">Signal</keyword>
<gene>
    <name evidence="2" type="ORF">FRX97_00615</name>
</gene>
<protein>
    <recommendedName>
        <fullName evidence="4">PorT family protein</fullName>
    </recommendedName>
</protein>
<evidence type="ECO:0000256" key="1">
    <source>
        <dbReference type="SAM" id="SignalP"/>
    </source>
</evidence>
<dbReference type="EMBL" id="VORB01000001">
    <property type="protein sequence ID" value="TXC85157.1"/>
    <property type="molecule type" value="Genomic_DNA"/>
</dbReference>
<accession>A0A5C6VJ03</accession>
<keyword evidence="3" id="KW-1185">Reference proteome</keyword>
<name>A0A5C6VJ03_9FLAO</name>
<evidence type="ECO:0008006" key="4">
    <source>
        <dbReference type="Google" id="ProtNLM"/>
    </source>
</evidence>
<reference evidence="2 3" key="1">
    <citation type="submission" date="2019-08" db="EMBL/GenBank/DDBJ databases">
        <title>Genome of Luteibaculum oceani JCM 18817.</title>
        <authorList>
            <person name="Bowman J.P."/>
        </authorList>
    </citation>
    <scope>NUCLEOTIDE SEQUENCE [LARGE SCALE GENOMIC DNA]</scope>
    <source>
        <strain evidence="2 3">JCM 18817</strain>
    </source>
</reference>